<name>A0A0F5L786_9HYPH</name>
<proteinExistence type="predicted"/>
<evidence type="ECO:0000313" key="1">
    <source>
        <dbReference type="EMBL" id="KKB78266.1"/>
    </source>
</evidence>
<dbReference type="GO" id="GO:0016740">
    <property type="term" value="F:transferase activity"/>
    <property type="evidence" value="ECO:0007669"/>
    <property type="project" value="UniProtKB-KW"/>
</dbReference>
<organism evidence="1 2">
    <name type="scientific">Devosia soli</name>
    <dbReference type="NCBI Taxonomy" id="361041"/>
    <lineage>
        <taxon>Bacteria</taxon>
        <taxon>Pseudomonadati</taxon>
        <taxon>Pseudomonadota</taxon>
        <taxon>Alphaproteobacteria</taxon>
        <taxon>Hyphomicrobiales</taxon>
        <taxon>Devosiaceae</taxon>
        <taxon>Devosia</taxon>
    </lineage>
</organism>
<dbReference type="PATRIC" id="fig|361041.3.peg.1665"/>
<dbReference type="PANTHER" id="PTHR12526">
    <property type="entry name" value="GLYCOSYLTRANSFERASE"/>
    <property type="match status" value="1"/>
</dbReference>
<dbReference type="AlphaFoldDB" id="A0A0F5L786"/>
<dbReference type="Gene3D" id="3.40.50.2000">
    <property type="entry name" value="Glycogen Phosphorylase B"/>
    <property type="match status" value="1"/>
</dbReference>
<dbReference type="Proteomes" id="UP000033514">
    <property type="component" value="Unassembled WGS sequence"/>
</dbReference>
<gene>
    <name evidence="1" type="ORF">VW35_11485</name>
</gene>
<keyword evidence="1" id="KW-0808">Transferase</keyword>
<comment type="caution">
    <text evidence="1">The sequence shown here is derived from an EMBL/GenBank/DDBJ whole genome shotgun (WGS) entry which is preliminary data.</text>
</comment>
<protein>
    <submittedName>
        <fullName evidence="1">Glycosyl transferase family 1</fullName>
    </submittedName>
</protein>
<keyword evidence="2" id="KW-1185">Reference proteome</keyword>
<sequence length="361" mass="39198">MRGVRKAFVNQRYLVFISEAAELCGVEAFTRLLAQHFGHRAKTHVLDGDLVALQKALADRDAVIFNFPIVGWKPKLFSPALAALATRVLGKDVVVFLHEWLALDWKRRIVLAPVVVLATRLCFSSPEIADEFSGTRLARFTTRKRQIVPIPPNIGSPAVPETTEHSLALAAQRRMGRFILAQFGSIYPKKQSDVVLKVAAHLIDEGHDVGVVFIGSFIKGQDRVEEDFEAAVHSLDLANRTTVTGYVDTDAELAAIFAEVDVFCYLFPEGLTARRGSVLAAALSGKPVVVNAPAYSAALDHHGLFQRLIAVGALRLVPANADVATVAQAVLDARQQGAEAFDAAAEIASLWTSILARMDAE</sequence>
<dbReference type="SUPFAM" id="SSF53756">
    <property type="entry name" value="UDP-Glycosyltransferase/glycogen phosphorylase"/>
    <property type="match status" value="1"/>
</dbReference>
<reference evidence="1 2" key="1">
    <citation type="submission" date="2015-03" db="EMBL/GenBank/DDBJ databases">
        <authorList>
            <person name="Hassan Y.I."/>
            <person name="Lepp D."/>
            <person name="Zhou T."/>
        </authorList>
    </citation>
    <scope>NUCLEOTIDE SEQUENCE [LARGE SCALE GENOMIC DNA]</scope>
    <source>
        <strain evidence="1 2">GH2-10</strain>
    </source>
</reference>
<dbReference type="Pfam" id="PF13692">
    <property type="entry name" value="Glyco_trans_1_4"/>
    <property type="match status" value="1"/>
</dbReference>
<dbReference type="EMBL" id="LAJG01000022">
    <property type="protein sequence ID" value="KKB78266.1"/>
    <property type="molecule type" value="Genomic_DNA"/>
</dbReference>
<dbReference type="STRING" id="361041.VW35_11485"/>
<accession>A0A0F5L786</accession>
<dbReference type="OrthoDB" id="7988204at2"/>
<evidence type="ECO:0000313" key="2">
    <source>
        <dbReference type="Proteomes" id="UP000033514"/>
    </source>
</evidence>